<sequence>MKKLFSVVCVVLALAVAAGCGPIIGQAMRATNGVKAFEFSEGSAGDFRAVKQVLVFAPFEKAEGAYFICRGEDEANLASELQKQGLYTTDFTMEREYGKGPQTLAALRAKAPEEVQDQLKLKWAPDAILSGKILERDENVAPTVGMIQELKLRLDLYNLRTGKSASVVIGIKELHQHTIAEIVKELKRRIDTP</sequence>
<organism evidence="1 2">
    <name type="scientific">Geobacter benzoatilyticus</name>
    <dbReference type="NCBI Taxonomy" id="2815309"/>
    <lineage>
        <taxon>Bacteria</taxon>
        <taxon>Pseudomonadati</taxon>
        <taxon>Thermodesulfobacteriota</taxon>
        <taxon>Desulfuromonadia</taxon>
        <taxon>Geobacterales</taxon>
        <taxon>Geobacteraceae</taxon>
        <taxon>Geobacter</taxon>
    </lineage>
</organism>
<accession>A0ABX7Q6R1</accession>
<evidence type="ECO:0000313" key="2">
    <source>
        <dbReference type="Proteomes" id="UP000663651"/>
    </source>
</evidence>
<dbReference type="EMBL" id="CP071382">
    <property type="protein sequence ID" value="QSV46735.1"/>
    <property type="molecule type" value="Genomic_DNA"/>
</dbReference>
<name>A0ABX7Q6R1_9BACT</name>
<proteinExistence type="predicted"/>
<protein>
    <recommendedName>
        <fullName evidence="3">Lipoprotein</fullName>
    </recommendedName>
</protein>
<dbReference type="RefSeq" id="WP_207164514.1">
    <property type="nucleotide sequence ID" value="NZ_CP071382.1"/>
</dbReference>
<dbReference type="Proteomes" id="UP000663651">
    <property type="component" value="Chromosome"/>
</dbReference>
<gene>
    <name evidence="1" type="ORF">JZM60_05540</name>
</gene>
<reference evidence="1 2" key="1">
    <citation type="submission" date="2021-03" db="EMBL/GenBank/DDBJ databases">
        <title>Geobacter metallireducens gen. nov. sp. nov., a microorganism capable of coupling the complete oxidation of organic compounds to the reduction of iron and other metals.</title>
        <authorList>
            <person name="Li Y."/>
        </authorList>
    </citation>
    <scope>NUCLEOTIDE SEQUENCE [LARGE SCALE GENOMIC DNA]</scope>
    <source>
        <strain evidence="1 2">Jerry-YX</strain>
    </source>
</reference>
<keyword evidence="2" id="KW-1185">Reference proteome</keyword>
<evidence type="ECO:0000313" key="1">
    <source>
        <dbReference type="EMBL" id="QSV46735.1"/>
    </source>
</evidence>
<dbReference type="PROSITE" id="PS51257">
    <property type="entry name" value="PROKAR_LIPOPROTEIN"/>
    <property type="match status" value="1"/>
</dbReference>
<evidence type="ECO:0008006" key="3">
    <source>
        <dbReference type="Google" id="ProtNLM"/>
    </source>
</evidence>